<dbReference type="AlphaFoldDB" id="A0A7C9E426"/>
<protein>
    <submittedName>
        <fullName evidence="1">Uncharacterized protein</fullName>
    </submittedName>
</protein>
<sequence>MSQYSSTEVQIIPVVGFEDVPGIEDSKMGSKEVNYRLLNGFCHQSCRFEECYTVLCQIYLLFQFLRFLLSITDNFFRCLFHKLRGTKASFKAFVLLFHLNKPLLKPLDFSRNVYHSSKREICLQALTGN</sequence>
<reference evidence="1" key="1">
    <citation type="journal article" date="2013" name="J. Plant Res.">
        <title>Effect of fungi and light on seed germination of three Opuntia species from semiarid lands of central Mexico.</title>
        <authorList>
            <person name="Delgado-Sanchez P."/>
            <person name="Jimenez-Bremont J.F."/>
            <person name="Guerrero-Gonzalez Mde L."/>
            <person name="Flores J."/>
        </authorList>
    </citation>
    <scope>NUCLEOTIDE SEQUENCE</scope>
    <source>
        <tissue evidence="1">Cladode</tissue>
    </source>
</reference>
<reference evidence="1" key="2">
    <citation type="submission" date="2020-07" db="EMBL/GenBank/DDBJ databases">
        <authorList>
            <person name="Vera ALvarez R."/>
            <person name="Arias-Moreno D.M."/>
            <person name="Jimenez-Jacinto V."/>
            <person name="Jimenez-Bremont J.F."/>
            <person name="Swaminathan K."/>
            <person name="Moose S.P."/>
            <person name="Guerrero-Gonzalez M.L."/>
            <person name="Marino-Ramirez L."/>
            <person name="Landsman D."/>
            <person name="Rodriguez-Kessler M."/>
            <person name="Delgado-Sanchez P."/>
        </authorList>
    </citation>
    <scope>NUCLEOTIDE SEQUENCE</scope>
    <source>
        <tissue evidence="1">Cladode</tissue>
    </source>
</reference>
<evidence type="ECO:0000313" key="1">
    <source>
        <dbReference type="EMBL" id="MBA4658462.1"/>
    </source>
</evidence>
<proteinExistence type="predicted"/>
<accession>A0A7C9E426</accession>
<name>A0A7C9E426_OPUST</name>
<dbReference type="EMBL" id="GISG01200716">
    <property type="protein sequence ID" value="MBA4658462.1"/>
    <property type="molecule type" value="Transcribed_RNA"/>
</dbReference>
<organism evidence="1">
    <name type="scientific">Opuntia streptacantha</name>
    <name type="common">Prickly pear cactus</name>
    <name type="synonym">Opuntia cardona</name>
    <dbReference type="NCBI Taxonomy" id="393608"/>
    <lineage>
        <taxon>Eukaryota</taxon>
        <taxon>Viridiplantae</taxon>
        <taxon>Streptophyta</taxon>
        <taxon>Embryophyta</taxon>
        <taxon>Tracheophyta</taxon>
        <taxon>Spermatophyta</taxon>
        <taxon>Magnoliopsida</taxon>
        <taxon>eudicotyledons</taxon>
        <taxon>Gunneridae</taxon>
        <taxon>Pentapetalae</taxon>
        <taxon>Caryophyllales</taxon>
        <taxon>Cactineae</taxon>
        <taxon>Cactaceae</taxon>
        <taxon>Opuntioideae</taxon>
        <taxon>Opuntia</taxon>
    </lineage>
</organism>